<keyword evidence="8" id="KW-0282">Flagellum</keyword>
<dbReference type="Gene3D" id="2.60.40.4070">
    <property type="match status" value="1"/>
</dbReference>
<gene>
    <name evidence="8" type="ORF">DFQ45_11439</name>
</gene>
<keyword evidence="3 5" id="KW-1005">Bacterial flagellum biogenesis</keyword>
<evidence type="ECO:0000259" key="7">
    <source>
        <dbReference type="Pfam" id="PF13861"/>
    </source>
</evidence>
<dbReference type="Pfam" id="PF13861">
    <property type="entry name" value="FLgD_tudor"/>
    <property type="match status" value="1"/>
</dbReference>
<dbReference type="GO" id="GO:0044781">
    <property type="term" value="P:bacterial-type flagellum organization"/>
    <property type="evidence" value="ECO:0007669"/>
    <property type="project" value="UniProtKB-UniRule"/>
</dbReference>
<comment type="caution">
    <text evidence="8">The sequence shown here is derived from an EMBL/GenBank/DDBJ whole genome shotgun (WGS) entry which is preliminary data.</text>
</comment>
<dbReference type="RefSeq" id="WP_101496373.1">
    <property type="nucleotide sequence ID" value="NZ_LNJZ01000005.1"/>
</dbReference>
<protein>
    <recommendedName>
        <fullName evidence="2 5">Basal-body rod modification protein FlgD</fullName>
    </recommendedName>
</protein>
<evidence type="ECO:0000256" key="3">
    <source>
        <dbReference type="ARBA" id="ARBA00022795"/>
    </source>
</evidence>
<dbReference type="EMBL" id="SNYK01000014">
    <property type="protein sequence ID" value="TDQ36172.1"/>
    <property type="molecule type" value="Genomic_DNA"/>
</dbReference>
<dbReference type="OrthoDB" id="9785233at2"/>
<dbReference type="InterPro" id="IPR025963">
    <property type="entry name" value="FLgD_Tudor"/>
</dbReference>
<evidence type="ECO:0000256" key="5">
    <source>
        <dbReference type="RuleBase" id="RU362076"/>
    </source>
</evidence>
<keyword evidence="8" id="KW-0966">Cell projection</keyword>
<keyword evidence="8" id="KW-0969">Cilium</keyword>
<dbReference type="Proteomes" id="UP000294575">
    <property type="component" value="Unassembled WGS sequence"/>
</dbReference>
<keyword evidence="9" id="KW-1185">Reference proteome</keyword>
<dbReference type="InterPro" id="IPR025965">
    <property type="entry name" value="FlgD/Vpr_Ig-like"/>
</dbReference>
<reference evidence="8 9" key="1">
    <citation type="submission" date="2019-03" db="EMBL/GenBank/DDBJ databases">
        <title>Genomic Encyclopedia of Type Strains, Phase IV (KMG-IV): sequencing the most valuable type-strain genomes for metagenomic binning, comparative biology and taxonomic classification.</title>
        <authorList>
            <person name="Goeker M."/>
        </authorList>
    </citation>
    <scope>NUCLEOTIDE SEQUENCE [LARGE SCALE GENOMIC DNA]</scope>
    <source>
        <strain evidence="8 9">DSM 28679</strain>
    </source>
</reference>
<evidence type="ECO:0000256" key="4">
    <source>
        <dbReference type="ARBA" id="ARBA00024746"/>
    </source>
</evidence>
<dbReference type="NCBIfam" id="NF005176">
    <property type="entry name" value="PRK06655.1-1"/>
    <property type="match status" value="1"/>
</dbReference>
<proteinExistence type="inferred from homology"/>
<evidence type="ECO:0000313" key="9">
    <source>
        <dbReference type="Proteomes" id="UP000294575"/>
    </source>
</evidence>
<evidence type="ECO:0000256" key="1">
    <source>
        <dbReference type="ARBA" id="ARBA00010577"/>
    </source>
</evidence>
<comment type="function">
    <text evidence="4 5">Required for flagellar hook formation. May act as a scaffolding protein.</text>
</comment>
<feature type="domain" description="FlgD Tudor-like" evidence="7">
    <location>
        <begin position="85"/>
        <end position="221"/>
    </location>
</feature>
<dbReference type="Pfam" id="PF03963">
    <property type="entry name" value="FlgD"/>
    <property type="match status" value="1"/>
</dbReference>
<evidence type="ECO:0000256" key="2">
    <source>
        <dbReference type="ARBA" id="ARBA00016013"/>
    </source>
</evidence>
<comment type="similarity">
    <text evidence="1 5">Belongs to the FlgD family.</text>
</comment>
<dbReference type="AlphaFoldDB" id="A0A4R6TUB3"/>
<feature type="domain" description="FlgD/Vpr Ig-like" evidence="6">
    <location>
        <begin position="109"/>
        <end position="177"/>
    </location>
</feature>
<organism evidence="8 9">
    <name type="scientific">Thiopseudomonas denitrificans</name>
    <dbReference type="NCBI Taxonomy" id="1501432"/>
    <lineage>
        <taxon>Bacteria</taxon>
        <taxon>Pseudomonadati</taxon>
        <taxon>Pseudomonadota</taxon>
        <taxon>Gammaproteobacteria</taxon>
        <taxon>Pseudomonadales</taxon>
        <taxon>Pseudomonadaceae</taxon>
        <taxon>Thiopseudomonas</taxon>
    </lineage>
</organism>
<name>A0A4R6TUB3_9GAMM</name>
<accession>A0A4R6TUB3</accession>
<evidence type="ECO:0000259" key="6">
    <source>
        <dbReference type="Pfam" id="PF13860"/>
    </source>
</evidence>
<dbReference type="Pfam" id="PF13860">
    <property type="entry name" value="FlgD_ig"/>
    <property type="match status" value="1"/>
</dbReference>
<dbReference type="InterPro" id="IPR005648">
    <property type="entry name" value="FlgD"/>
</dbReference>
<dbReference type="Gene3D" id="2.30.30.910">
    <property type="match status" value="1"/>
</dbReference>
<evidence type="ECO:0000313" key="8">
    <source>
        <dbReference type="EMBL" id="TDQ36172.1"/>
    </source>
</evidence>
<sequence>MTASAVGAASTIWDEYSHKVDREVNKDLGKNEFLELLVAQLNNQNPLDPQDNGEFVAQLAQFSTLEGIEKLNDSMGDIISSVHSSQALQASSLVGRSVIFAGEKAVVNTDEEFKGSVLVPQSSSNIFVSVYDEAGTLVNRINLGAQEAGNQSFTWDGTNSDGEQMPSGTYKFKAEGSFDGETQGLYTMLPARVESVTLNPQGGDMLLNIAGLGTLPLSQVQIIGQ</sequence>